<dbReference type="InterPro" id="IPR042505">
    <property type="entry name" value="DYNC2I1"/>
</dbReference>
<dbReference type="SMART" id="SM00320">
    <property type="entry name" value="WD40"/>
    <property type="match status" value="3"/>
</dbReference>
<name>T1JFG0_STRMM</name>
<proteinExistence type="predicted"/>
<organism evidence="2 3">
    <name type="scientific">Strigamia maritima</name>
    <name type="common">European centipede</name>
    <name type="synonym">Geophilus maritimus</name>
    <dbReference type="NCBI Taxonomy" id="126957"/>
    <lineage>
        <taxon>Eukaryota</taxon>
        <taxon>Metazoa</taxon>
        <taxon>Ecdysozoa</taxon>
        <taxon>Arthropoda</taxon>
        <taxon>Myriapoda</taxon>
        <taxon>Chilopoda</taxon>
        <taxon>Pleurostigmophora</taxon>
        <taxon>Geophilomorpha</taxon>
        <taxon>Linotaeniidae</taxon>
        <taxon>Strigamia</taxon>
    </lineage>
</organism>
<dbReference type="EMBL" id="JH432161">
    <property type="status" value="NOT_ANNOTATED_CDS"/>
    <property type="molecule type" value="Genomic_DNA"/>
</dbReference>
<dbReference type="GO" id="GO:0005868">
    <property type="term" value="C:cytoplasmic dynein complex"/>
    <property type="evidence" value="ECO:0007669"/>
    <property type="project" value="InterPro"/>
</dbReference>
<dbReference type="GO" id="GO:0005929">
    <property type="term" value="C:cilium"/>
    <property type="evidence" value="ECO:0007669"/>
    <property type="project" value="GOC"/>
</dbReference>
<evidence type="ECO:0000313" key="3">
    <source>
        <dbReference type="Proteomes" id="UP000014500"/>
    </source>
</evidence>
<dbReference type="STRING" id="126957.T1JFG0"/>
<dbReference type="InterPro" id="IPR036322">
    <property type="entry name" value="WD40_repeat_dom_sf"/>
</dbReference>
<evidence type="ECO:0008006" key="4">
    <source>
        <dbReference type="Google" id="ProtNLM"/>
    </source>
</evidence>
<dbReference type="AlphaFoldDB" id="T1JFG0"/>
<evidence type="ECO:0000313" key="2">
    <source>
        <dbReference type="EnsemblMetazoa" id="SMAR012574-PA"/>
    </source>
</evidence>
<reference evidence="2" key="2">
    <citation type="submission" date="2015-02" db="UniProtKB">
        <authorList>
            <consortium name="EnsemblMetazoa"/>
        </authorList>
    </citation>
    <scope>IDENTIFICATION</scope>
</reference>
<dbReference type="PANTHER" id="PTHR16022">
    <property type="entry name" value="WD REPEAT DOMAIN 60"/>
    <property type="match status" value="1"/>
</dbReference>
<dbReference type="Proteomes" id="UP000014500">
    <property type="component" value="Unassembled WGS sequence"/>
</dbReference>
<dbReference type="PANTHER" id="PTHR16022:SF0">
    <property type="entry name" value="CYTOPLASMIC DYNEIN 2 INTERMEDIATE CHAIN 1"/>
    <property type="match status" value="1"/>
</dbReference>
<accession>T1JFG0</accession>
<dbReference type="OMA" id="ILNMWVV"/>
<feature type="region of interest" description="Disordered" evidence="1">
    <location>
        <begin position="1"/>
        <end position="215"/>
    </location>
</feature>
<dbReference type="SUPFAM" id="SSF50978">
    <property type="entry name" value="WD40 repeat-like"/>
    <property type="match status" value="1"/>
</dbReference>
<dbReference type="Gene3D" id="2.130.10.10">
    <property type="entry name" value="YVTN repeat-like/Quinoprotein amine dehydrogenase"/>
    <property type="match status" value="2"/>
</dbReference>
<feature type="compositionally biased region" description="Basic and acidic residues" evidence="1">
    <location>
        <begin position="192"/>
        <end position="215"/>
    </location>
</feature>
<dbReference type="eggNOG" id="KOG1587">
    <property type="taxonomic scope" value="Eukaryota"/>
</dbReference>
<dbReference type="GO" id="GO:0045503">
    <property type="term" value="F:dynein light chain binding"/>
    <property type="evidence" value="ECO:0007669"/>
    <property type="project" value="InterPro"/>
</dbReference>
<dbReference type="InterPro" id="IPR015943">
    <property type="entry name" value="WD40/YVTN_repeat-like_dom_sf"/>
</dbReference>
<dbReference type="InterPro" id="IPR001680">
    <property type="entry name" value="WD40_rpt"/>
</dbReference>
<keyword evidence="3" id="KW-1185">Reference proteome</keyword>
<feature type="compositionally biased region" description="Basic and acidic residues" evidence="1">
    <location>
        <begin position="34"/>
        <end position="157"/>
    </location>
</feature>
<dbReference type="HOGENOM" id="CLU_010610_0_0_1"/>
<protein>
    <recommendedName>
        <fullName evidence="4">WD repeat-containing protein 60</fullName>
    </recommendedName>
</protein>
<dbReference type="GO" id="GO:0042073">
    <property type="term" value="P:intraciliary transport"/>
    <property type="evidence" value="ECO:0007669"/>
    <property type="project" value="InterPro"/>
</dbReference>
<evidence type="ECO:0000256" key="1">
    <source>
        <dbReference type="SAM" id="MobiDB-lite"/>
    </source>
</evidence>
<dbReference type="PhylomeDB" id="T1JFG0"/>
<sequence>MPTEKDRIDLDKKKNRREHSVDGRNAKQVSKGSTESRRHRDDSRSNKKTEIPHQKNEEKDKKLSKDATESRRRRDDSRSKNKTEIPHHRKDRRDEKASKESTEARNYKDDSRSRNKTEMPHHRKDRHDESDKKMSKRDQSVDKMKKSRSHHETRTDSNNKASRSHRTKDDSNSKANTLHLTERNGERKHRRTSDLPPERTRSDVILREPKKKSIIDDKAITKLKSVEIKSSGDVGDVEDDDVMYDDDFEEYDSDFESDEDAPDAEDEIENEMKNDAENELETFQTQTVSAQVKTRKTVNFRNDFSDYTNAREKENILLAMKAENEFVEEFKQRDKAAVADNKATGNTGNQNSTLSSNFINFSSAKQRQTVRSALNKSVIRKIELFDSNRISMNEMYFDMFDLPPVDYEAYIKSFGRSNAKQIYCQTNDDDLTEDLQTDDFESTDKWTQHPALGRWSSGGNAEKKMDAQEIEKLVKSDSVRLSKFIQLAGEVVISLLEERMNETDKEKNYDKSKMESSFSVDSYQLGEVPFRKGCPVTFVQFSIDEPHMLLTIHAAAEDELVEDLPELGVICVWNIFQPLFPQKILSSHSQPLCCCFNPGKANLTFAGLVDGSVLLWDLREPSNIHRKIAYDDHDFVLRSSTYNTAEILRKESHRSSVVSIRSMQMDTDFASTNYSEQQLTFRVASLEEYGLLKLWTCIEVAQPDLSGNDADLGLSPGSRIRLIRNQTIDLHQFSTVRNLQRRRNLRSLDLQFLPNDCNHMFIATDMASVLHCDSDGTKVSPAVFKSDELCEVKSLVFCDWSSPVCFLAGSSNGTISLYSVNKDKSLISLPNVTEGEVVSISWAGNSSFYVLDSASHIHFWNLNKSPFKAVLTRKFDKHRVIYFHTNGGKDIGRKLFQIAVAFDNGAVAIHQIPNTTISNTIPMDLI</sequence>
<feature type="compositionally biased region" description="Basic and acidic residues" evidence="1">
    <location>
        <begin position="1"/>
        <end position="25"/>
    </location>
</feature>
<reference evidence="3" key="1">
    <citation type="submission" date="2011-05" db="EMBL/GenBank/DDBJ databases">
        <authorList>
            <person name="Richards S.R."/>
            <person name="Qu J."/>
            <person name="Jiang H."/>
            <person name="Jhangiani S.N."/>
            <person name="Agravi P."/>
            <person name="Goodspeed R."/>
            <person name="Gross S."/>
            <person name="Mandapat C."/>
            <person name="Jackson L."/>
            <person name="Mathew T."/>
            <person name="Pu L."/>
            <person name="Thornton R."/>
            <person name="Saada N."/>
            <person name="Wilczek-Boney K.B."/>
            <person name="Lee S."/>
            <person name="Kovar C."/>
            <person name="Wu Y."/>
            <person name="Scherer S.E."/>
            <person name="Worley K.C."/>
            <person name="Muzny D.M."/>
            <person name="Gibbs R."/>
        </authorList>
    </citation>
    <scope>NUCLEOTIDE SEQUENCE</scope>
    <source>
        <strain evidence="3">Brora</strain>
    </source>
</reference>
<dbReference type="GO" id="GO:0045504">
    <property type="term" value="F:dynein heavy chain binding"/>
    <property type="evidence" value="ECO:0007669"/>
    <property type="project" value="InterPro"/>
</dbReference>
<dbReference type="EnsemblMetazoa" id="SMAR012574-RA">
    <property type="protein sequence ID" value="SMAR012574-PA"/>
    <property type="gene ID" value="SMAR012574"/>
</dbReference>